<comment type="caution">
    <text evidence="1">The sequence shown here is derived from an EMBL/GenBank/DDBJ whole genome shotgun (WGS) entry which is preliminary data.</text>
</comment>
<keyword evidence="2" id="KW-1185">Reference proteome</keyword>
<name>A0ABR6MGG4_MICEC</name>
<dbReference type="Proteomes" id="UP000618986">
    <property type="component" value="Unassembled WGS sequence"/>
</dbReference>
<protein>
    <recommendedName>
        <fullName evidence="3">Restriction endonuclease</fullName>
    </recommendedName>
</protein>
<gene>
    <name evidence="1" type="ORF">FHU28_004312</name>
</gene>
<sequence>MEIAGSVKLTAVMAELATVRPVFHSEADFQHAFAWTLHRLAPSVGVRLEVPQDGPQVLGRGRRHLDLLCLGADGHRTAIELKYFTRLWVGADPHTAEPFHLRGHEATDLGRQGFVFDIARLEQFCVPDGKMNGFAVMLSNDERLWNPAATARRTRDHQFRINEGRTLTGMLRWGIEGSWSDSSERHLFGSYPLAWQDYSEIGGTHGTLRWLAVEVKPPVAEPHQS</sequence>
<accession>A0ABR6MGG4</accession>
<evidence type="ECO:0000313" key="2">
    <source>
        <dbReference type="Proteomes" id="UP000618986"/>
    </source>
</evidence>
<evidence type="ECO:0008006" key="3">
    <source>
        <dbReference type="Google" id="ProtNLM"/>
    </source>
</evidence>
<proteinExistence type="predicted"/>
<dbReference type="EMBL" id="JACHJC010000001">
    <property type="protein sequence ID" value="MBB5114473.1"/>
    <property type="molecule type" value="Genomic_DNA"/>
</dbReference>
<dbReference type="GeneID" id="300294854"/>
<reference evidence="1 2" key="1">
    <citation type="submission" date="2020-08" db="EMBL/GenBank/DDBJ databases">
        <title>Sequencing the genomes of 1000 actinobacteria strains.</title>
        <authorList>
            <person name="Klenk H.-P."/>
        </authorList>
    </citation>
    <scope>NUCLEOTIDE SEQUENCE [LARGE SCALE GENOMIC DNA]</scope>
    <source>
        <strain evidence="1 2">DSM 43036</strain>
    </source>
</reference>
<evidence type="ECO:0000313" key="1">
    <source>
        <dbReference type="EMBL" id="MBB5114473.1"/>
    </source>
</evidence>
<dbReference type="RefSeq" id="WP_221453259.1">
    <property type="nucleotide sequence ID" value="NZ_JACHJC010000001.1"/>
</dbReference>
<organism evidence="1 2">
    <name type="scientific">Micromonospora echinospora</name>
    <name type="common">Micromonospora purpurea</name>
    <dbReference type="NCBI Taxonomy" id="1877"/>
    <lineage>
        <taxon>Bacteria</taxon>
        <taxon>Bacillati</taxon>
        <taxon>Actinomycetota</taxon>
        <taxon>Actinomycetes</taxon>
        <taxon>Micromonosporales</taxon>
        <taxon>Micromonosporaceae</taxon>
        <taxon>Micromonospora</taxon>
    </lineage>
</organism>